<proteinExistence type="predicted"/>
<dbReference type="Proteomes" id="UP001054945">
    <property type="component" value="Unassembled WGS sequence"/>
</dbReference>
<evidence type="ECO:0000256" key="1">
    <source>
        <dbReference type="SAM" id="Phobius"/>
    </source>
</evidence>
<evidence type="ECO:0000313" key="3">
    <source>
        <dbReference type="Proteomes" id="UP001054945"/>
    </source>
</evidence>
<dbReference type="AlphaFoldDB" id="A0AAV4MHI9"/>
<evidence type="ECO:0000313" key="2">
    <source>
        <dbReference type="EMBL" id="GIX71755.1"/>
    </source>
</evidence>
<name>A0AAV4MHI9_CAEEX</name>
<keyword evidence="1" id="KW-0812">Transmembrane</keyword>
<gene>
    <name evidence="2" type="ORF">CEXT_725681</name>
</gene>
<keyword evidence="3" id="KW-1185">Reference proteome</keyword>
<comment type="caution">
    <text evidence="2">The sequence shown here is derived from an EMBL/GenBank/DDBJ whole genome shotgun (WGS) entry which is preliminary data.</text>
</comment>
<organism evidence="2 3">
    <name type="scientific">Caerostris extrusa</name>
    <name type="common">Bark spider</name>
    <name type="synonym">Caerostris bankana</name>
    <dbReference type="NCBI Taxonomy" id="172846"/>
    <lineage>
        <taxon>Eukaryota</taxon>
        <taxon>Metazoa</taxon>
        <taxon>Ecdysozoa</taxon>
        <taxon>Arthropoda</taxon>
        <taxon>Chelicerata</taxon>
        <taxon>Arachnida</taxon>
        <taxon>Araneae</taxon>
        <taxon>Araneomorphae</taxon>
        <taxon>Entelegynae</taxon>
        <taxon>Araneoidea</taxon>
        <taxon>Araneidae</taxon>
        <taxon>Caerostris</taxon>
    </lineage>
</organism>
<dbReference type="EMBL" id="BPLR01019786">
    <property type="protein sequence ID" value="GIX71755.1"/>
    <property type="molecule type" value="Genomic_DNA"/>
</dbReference>
<protein>
    <submittedName>
        <fullName evidence="2">Uncharacterized protein</fullName>
    </submittedName>
</protein>
<sequence>MQPISRATPDLNANNRQVNPVENLKRHLRKREETNIPEIPDYREHHCSFAGHRSFVLIAAFFLLFLVTQKGKWLEIMEHMITHKVDIRNGIGGNNECQGGYTSP</sequence>
<accession>A0AAV4MHI9</accession>
<keyword evidence="1" id="KW-1133">Transmembrane helix</keyword>
<keyword evidence="1" id="KW-0472">Membrane</keyword>
<reference evidence="2 3" key="1">
    <citation type="submission" date="2021-06" db="EMBL/GenBank/DDBJ databases">
        <title>Caerostris extrusa draft genome.</title>
        <authorList>
            <person name="Kono N."/>
            <person name="Arakawa K."/>
        </authorList>
    </citation>
    <scope>NUCLEOTIDE SEQUENCE [LARGE SCALE GENOMIC DNA]</scope>
</reference>
<feature type="transmembrane region" description="Helical" evidence="1">
    <location>
        <begin position="50"/>
        <end position="67"/>
    </location>
</feature>